<proteinExistence type="predicted"/>
<accession>A0ABW1RAM3</accession>
<gene>
    <name evidence="1" type="ORF">ACFQGP_03840</name>
</gene>
<keyword evidence="2" id="KW-1185">Reference proteome</keyword>
<sequence>MDSSWLVQAAQRLAQDSSAYEERAFFQALSQLVLEQEKRIAQAQGEIDGRSWDEQAW</sequence>
<name>A0ABW1RAM3_9LACO</name>
<reference evidence="2" key="1">
    <citation type="journal article" date="2019" name="Int. J. Syst. Evol. Microbiol.">
        <title>The Global Catalogue of Microorganisms (GCM) 10K type strain sequencing project: providing services to taxonomists for standard genome sequencing and annotation.</title>
        <authorList>
            <consortium name="The Broad Institute Genomics Platform"/>
            <consortium name="The Broad Institute Genome Sequencing Center for Infectious Disease"/>
            <person name="Wu L."/>
            <person name="Ma J."/>
        </authorList>
    </citation>
    <scope>NUCLEOTIDE SEQUENCE [LARGE SCALE GENOMIC DNA]</scope>
    <source>
        <strain evidence="2">CCM 8904</strain>
    </source>
</reference>
<dbReference type="Proteomes" id="UP001596289">
    <property type="component" value="Unassembled WGS sequence"/>
</dbReference>
<dbReference type="EMBL" id="JBHSSL010000024">
    <property type="protein sequence ID" value="MFC6169707.1"/>
    <property type="molecule type" value="Genomic_DNA"/>
</dbReference>
<dbReference type="RefSeq" id="WP_164509585.1">
    <property type="nucleotide sequence ID" value="NZ_JBHSSL010000024.1"/>
</dbReference>
<protein>
    <submittedName>
        <fullName evidence="1">Uncharacterized protein</fullName>
    </submittedName>
</protein>
<organism evidence="1 2">
    <name type="scientific">Loigolactobacillus jiayinensis</name>
    <dbReference type="NCBI Taxonomy" id="2486016"/>
    <lineage>
        <taxon>Bacteria</taxon>
        <taxon>Bacillati</taxon>
        <taxon>Bacillota</taxon>
        <taxon>Bacilli</taxon>
        <taxon>Lactobacillales</taxon>
        <taxon>Lactobacillaceae</taxon>
        <taxon>Loigolactobacillus</taxon>
    </lineage>
</organism>
<evidence type="ECO:0000313" key="1">
    <source>
        <dbReference type="EMBL" id="MFC6169707.1"/>
    </source>
</evidence>
<comment type="caution">
    <text evidence="1">The sequence shown here is derived from an EMBL/GenBank/DDBJ whole genome shotgun (WGS) entry which is preliminary data.</text>
</comment>
<evidence type="ECO:0000313" key="2">
    <source>
        <dbReference type="Proteomes" id="UP001596289"/>
    </source>
</evidence>